<dbReference type="EMBL" id="CP098807">
    <property type="protein sequence ID" value="USJ25223.1"/>
    <property type="molecule type" value="Genomic_DNA"/>
</dbReference>
<evidence type="ECO:0000259" key="1">
    <source>
        <dbReference type="Pfam" id="PF06568"/>
    </source>
</evidence>
<dbReference type="KEGG" id="eah:FA04_09405"/>
<dbReference type="Proteomes" id="UP001055460">
    <property type="component" value="Chromosome"/>
</dbReference>
<dbReference type="Proteomes" id="UP001214094">
    <property type="component" value="Chromosome"/>
</dbReference>
<dbReference type="EMBL" id="CP121308">
    <property type="protein sequence ID" value="WFP92584.1"/>
    <property type="molecule type" value="Genomic_DNA"/>
</dbReference>
<reference evidence="2" key="1">
    <citation type="submission" date="2022-06" db="EMBL/GenBank/DDBJ databases">
        <title>Physiological and biochemical characterization and genomic elucidation of a strain of the genus Ensifer adhaerens M8 that combines arsenic oxidation and chromium reduction.</title>
        <authorList>
            <person name="Li X."/>
            <person name="Yu c."/>
        </authorList>
    </citation>
    <scope>NUCLEOTIDE SEQUENCE</scope>
    <source>
        <strain evidence="2">M8</strain>
    </source>
</reference>
<dbReference type="GeneID" id="29519927"/>
<gene>
    <name evidence="2" type="ORF">NE863_09730</name>
    <name evidence="3" type="ORF">P4B07_09565</name>
</gene>
<name>A0A9Q9DB08_ENSAD</name>
<dbReference type="RefSeq" id="WP_034793390.1">
    <property type="nucleotide sequence ID" value="NZ_CAXURO020000001.1"/>
</dbReference>
<dbReference type="InterPro" id="IPR009506">
    <property type="entry name" value="YjiS-like"/>
</dbReference>
<organism evidence="2 4">
    <name type="scientific">Ensifer adhaerens</name>
    <name type="common">Sinorhizobium morelense</name>
    <dbReference type="NCBI Taxonomy" id="106592"/>
    <lineage>
        <taxon>Bacteria</taxon>
        <taxon>Pseudomonadati</taxon>
        <taxon>Pseudomonadota</taxon>
        <taxon>Alphaproteobacteria</taxon>
        <taxon>Hyphomicrobiales</taxon>
        <taxon>Rhizobiaceae</taxon>
        <taxon>Sinorhizobium/Ensifer group</taxon>
        <taxon>Ensifer</taxon>
    </lineage>
</organism>
<proteinExistence type="predicted"/>
<protein>
    <submittedName>
        <fullName evidence="2">DUF1127 domain-containing protein</fullName>
    </submittedName>
</protein>
<evidence type="ECO:0000313" key="2">
    <source>
        <dbReference type="EMBL" id="USJ25223.1"/>
    </source>
</evidence>
<dbReference type="Pfam" id="PF06568">
    <property type="entry name" value="YjiS-like"/>
    <property type="match status" value="1"/>
</dbReference>
<dbReference type="AlphaFoldDB" id="A0A9Q9DB08"/>
<accession>A0A9Q9DB08</accession>
<feature type="domain" description="YjiS-like" evidence="1">
    <location>
        <begin position="36"/>
        <end position="58"/>
    </location>
</feature>
<evidence type="ECO:0000313" key="5">
    <source>
        <dbReference type="Proteomes" id="UP001214094"/>
    </source>
</evidence>
<evidence type="ECO:0000313" key="3">
    <source>
        <dbReference type="EMBL" id="WFP92584.1"/>
    </source>
</evidence>
<reference evidence="3 5" key="2">
    <citation type="submission" date="2023-03" db="EMBL/GenBank/DDBJ databases">
        <title>Comparative genome and transcriptome analysis combination mining strategies for increasing vitamin B12 production of Ensifer adhaerens strain.</title>
        <authorList>
            <person name="Yongheng L."/>
        </authorList>
    </citation>
    <scope>NUCLEOTIDE SEQUENCE [LARGE SCALE GENOMIC DNA]</scope>
    <source>
        <strain evidence="3 5">Casida A-T305</strain>
    </source>
</reference>
<evidence type="ECO:0000313" key="4">
    <source>
        <dbReference type="Proteomes" id="UP001055460"/>
    </source>
</evidence>
<keyword evidence="5" id="KW-1185">Reference proteome</keyword>
<dbReference type="OrthoDB" id="8420205at2"/>
<sequence length="88" mass="10012">MRELQLTTAGALPAIMDDLFRTFGFRRTVGAFLLAAWRRQRTLNQLSHLSDRMLRDIGAETGEGVKKPEIADISLWQMPVGYPVTRHN</sequence>